<dbReference type="SUPFAM" id="SSF46785">
    <property type="entry name" value="Winged helix' DNA-binding domain"/>
    <property type="match status" value="1"/>
</dbReference>
<dbReference type="CDD" id="cd08422">
    <property type="entry name" value="PBP2_CrgA_like"/>
    <property type="match status" value="1"/>
</dbReference>
<reference evidence="6 7" key="1">
    <citation type="submission" date="2020-08" db="EMBL/GenBank/DDBJ databases">
        <title>Emergence of ISAba1-mediated novel tet(X) in Acinetobacter variabilis from a chicken farm.</title>
        <authorList>
            <person name="Peng K."/>
            <person name="Li R."/>
        </authorList>
    </citation>
    <scope>NUCLEOTIDE SEQUENCE [LARGE SCALE GENOMIC DNA]</scope>
    <source>
        <strain evidence="6 7">XM9F202-2</strain>
    </source>
</reference>
<organism evidence="6 7">
    <name type="scientific">Acinetobacter variabilis</name>
    <dbReference type="NCBI Taxonomy" id="70346"/>
    <lineage>
        <taxon>Bacteria</taxon>
        <taxon>Pseudomonadati</taxon>
        <taxon>Pseudomonadota</taxon>
        <taxon>Gammaproteobacteria</taxon>
        <taxon>Moraxellales</taxon>
        <taxon>Moraxellaceae</taxon>
        <taxon>Acinetobacter</taxon>
    </lineage>
</organism>
<dbReference type="PANTHER" id="PTHR30537">
    <property type="entry name" value="HTH-TYPE TRANSCRIPTIONAL REGULATOR"/>
    <property type="match status" value="1"/>
</dbReference>
<dbReference type="Proteomes" id="UP000596079">
    <property type="component" value="Chromosome"/>
</dbReference>
<dbReference type="FunFam" id="1.10.10.10:FF:000001">
    <property type="entry name" value="LysR family transcriptional regulator"/>
    <property type="match status" value="1"/>
</dbReference>
<dbReference type="GO" id="GO:0043565">
    <property type="term" value="F:sequence-specific DNA binding"/>
    <property type="evidence" value="ECO:0007669"/>
    <property type="project" value="TreeGrafter"/>
</dbReference>
<dbReference type="GO" id="GO:0003700">
    <property type="term" value="F:DNA-binding transcription factor activity"/>
    <property type="evidence" value="ECO:0007669"/>
    <property type="project" value="InterPro"/>
</dbReference>
<evidence type="ECO:0000313" key="6">
    <source>
        <dbReference type="EMBL" id="QQN86757.1"/>
    </source>
</evidence>
<dbReference type="EMBL" id="CP060811">
    <property type="protein sequence ID" value="QQN86757.1"/>
    <property type="molecule type" value="Genomic_DNA"/>
</dbReference>
<dbReference type="InterPro" id="IPR000847">
    <property type="entry name" value="LysR_HTH_N"/>
</dbReference>
<dbReference type="InterPro" id="IPR058163">
    <property type="entry name" value="LysR-type_TF_proteobact-type"/>
</dbReference>
<comment type="similarity">
    <text evidence="1">Belongs to the LysR transcriptional regulatory family.</text>
</comment>
<keyword evidence="2" id="KW-0805">Transcription regulation</keyword>
<accession>A0A7T8APA3</accession>
<gene>
    <name evidence="6" type="ORF">IAQ69_07615</name>
</gene>
<evidence type="ECO:0000256" key="4">
    <source>
        <dbReference type="ARBA" id="ARBA00023163"/>
    </source>
</evidence>
<evidence type="ECO:0000256" key="1">
    <source>
        <dbReference type="ARBA" id="ARBA00009437"/>
    </source>
</evidence>
<dbReference type="Gene3D" id="1.10.10.10">
    <property type="entry name" value="Winged helix-like DNA-binding domain superfamily/Winged helix DNA-binding domain"/>
    <property type="match status" value="1"/>
</dbReference>
<protein>
    <submittedName>
        <fullName evidence="6">LysR family transcriptional regulator</fullName>
    </submittedName>
</protein>
<dbReference type="Pfam" id="PF03466">
    <property type="entry name" value="LysR_substrate"/>
    <property type="match status" value="1"/>
</dbReference>
<keyword evidence="3" id="KW-0238">DNA-binding</keyword>
<evidence type="ECO:0000256" key="2">
    <source>
        <dbReference type="ARBA" id="ARBA00023015"/>
    </source>
</evidence>
<dbReference type="AlphaFoldDB" id="A0A7T8APA3"/>
<dbReference type="PROSITE" id="PS50931">
    <property type="entry name" value="HTH_LYSR"/>
    <property type="match status" value="1"/>
</dbReference>
<proteinExistence type="inferred from homology"/>
<evidence type="ECO:0000313" key="7">
    <source>
        <dbReference type="Proteomes" id="UP000596079"/>
    </source>
</evidence>
<dbReference type="PANTHER" id="PTHR30537:SF5">
    <property type="entry name" value="HTH-TYPE TRANSCRIPTIONAL ACTIVATOR TTDR-RELATED"/>
    <property type="match status" value="1"/>
</dbReference>
<dbReference type="Gene3D" id="3.40.190.290">
    <property type="match status" value="1"/>
</dbReference>
<dbReference type="Pfam" id="PF00126">
    <property type="entry name" value="HTH_1"/>
    <property type="match status" value="1"/>
</dbReference>
<dbReference type="InterPro" id="IPR036390">
    <property type="entry name" value="WH_DNA-bd_sf"/>
</dbReference>
<dbReference type="InterPro" id="IPR005119">
    <property type="entry name" value="LysR_subst-bd"/>
</dbReference>
<sequence>MQLNALRYFVMVATTGSFSATAKHFQVPSSSVSRFISKLEQEIGQQLFYRNTRSVRLTDIGEKYFVQIKEVLDTLDLANEEISGKNAIRGLIRINTAVALGRLHISRIVNKLHDSYPDLSVELILTDTFIDPVQEGVDIAIRIGSLQDSALIARKVCDQQYVLCASPAYLGKYGTPHSPHEIQNHQCLVYKGVSGSQRWYFRQQEHDTPVLIEPQGPLRSNNAEVLVDAALEGRGIVLFPTWIFMEDYFKTHKLVQLLPDWISTVEPYSIGIHLVSPENRIRSQKVRTALDFILKEIGDPPYWDNILKL</sequence>
<keyword evidence="4" id="KW-0804">Transcription</keyword>
<dbReference type="RefSeq" id="WP_200228463.1">
    <property type="nucleotide sequence ID" value="NZ_CP060811.1"/>
</dbReference>
<dbReference type="SUPFAM" id="SSF53850">
    <property type="entry name" value="Periplasmic binding protein-like II"/>
    <property type="match status" value="1"/>
</dbReference>
<evidence type="ECO:0000256" key="3">
    <source>
        <dbReference type="ARBA" id="ARBA00023125"/>
    </source>
</evidence>
<dbReference type="GO" id="GO:0006351">
    <property type="term" value="P:DNA-templated transcription"/>
    <property type="evidence" value="ECO:0007669"/>
    <property type="project" value="TreeGrafter"/>
</dbReference>
<feature type="domain" description="HTH lysR-type" evidence="5">
    <location>
        <begin position="1"/>
        <end position="58"/>
    </location>
</feature>
<evidence type="ECO:0000259" key="5">
    <source>
        <dbReference type="PROSITE" id="PS50931"/>
    </source>
</evidence>
<name>A0A7T8APA3_9GAMM</name>
<dbReference type="InterPro" id="IPR036388">
    <property type="entry name" value="WH-like_DNA-bd_sf"/>
</dbReference>